<evidence type="ECO:0000313" key="2">
    <source>
        <dbReference type="Proteomes" id="UP000184188"/>
    </source>
</evidence>
<dbReference type="Proteomes" id="UP000184188">
    <property type="component" value="Unassembled WGS sequence"/>
</dbReference>
<name>A0A1L9SR64_9EURO</name>
<dbReference type="AlphaFoldDB" id="A0A1L9SR64"/>
<dbReference type="OrthoDB" id="5835829at2759"/>
<sequence length="85" mass="9485">MPPPGQEICTKIHRIINDHANRYSRATAGYDVLSALHRVASTWGVGPEKVLYDTEARIGNGRETRLMHLQTADVRMPVCKARNGD</sequence>
<gene>
    <name evidence="1" type="ORF">ASPZODRAFT_12722</name>
</gene>
<evidence type="ECO:0000313" key="1">
    <source>
        <dbReference type="EMBL" id="OJJ49597.1"/>
    </source>
</evidence>
<protein>
    <submittedName>
        <fullName evidence="1">Uncharacterized protein</fullName>
    </submittedName>
</protein>
<proteinExistence type="predicted"/>
<dbReference type="STRING" id="1073090.A0A1L9SR64"/>
<dbReference type="VEuPathDB" id="FungiDB:ASPZODRAFT_12722"/>
<reference evidence="2" key="1">
    <citation type="journal article" date="2017" name="Genome Biol.">
        <title>Comparative genomics reveals high biological diversity and specific adaptations in the industrially and medically important fungal genus Aspergillus.</title>
        <authorList>
            <person name="de Vries R.P."/>
            <person name="Riley R."/>
            <person name="Wiebenga A."/>
            <person name="Aguilar-Osorio G."/>
            <person name="Amillis S."/>
            <person name="Uchima C.A."/>
            <person name="Anderluh G."/>
            <person name="Asadollahi M."/>
            <person name="Askin M."/>
            <person name="Barry K."/>
            <person name="Battaglia E."/>
            <person name="Bayram O."/>
            <person name="Benocci T."/>
            <person name="Braus-Stromeyer S.A."/>
            <person name="Caldana C."/>
            <person name="Canovas D."/>
            <person name="Cerqueira G.C."/>
            <person name="Chen F."/>
            <person name="Chen W."/>
            <person name="Choi C."/>
            <person name="Clum A."/>
            <person name="Dos Santos R.A."/>
            <person name="Damasio A.R."/>
            <person name="Diallinas G."/>
            <person name="Emri T."/>
            <person name="Fekete E."/>
            <person name="Flipphi M."/>
            <person name="Freyberg S."/>
            <person name="Gallo A."/>
            <person name="Gournas C."/>
            <person name="Habgood R."/>
            <person name="Hainaut M."/>
            <person name="Harispe M.L."/>
            <person name="Henrissat B."/>
            <person name="Hilden K.S."/>
            <person name="Hope R."/>
            <person name="Hossain A."/>
            <person name="Karabika E."/>
            <person name="Karaffa L."/>
            <person name="Karanyi Z."/>
            <person name="Krasevec N."/>
            <person name="Kuo A."/>
            <person name="Kusch H."/>
            <person name="LaButti K."/>
            <person name="Lagendijk E.L."/>
            <person name="Lapidus A."/>
            <person name="Levasseur A."/>
            <person name="Lindquist E."/>
            <person name="Lipzen A."/>
            <person name="Logrieco A.F."/>
            <person name="MacCabe A."/>
            <person name="Maekelae M.R."/>
            <person name="Malavazi I."/>
            <person name="Melin P."/>
            <person name="Meyer V."/>
            <person name="Mielnichuk N."/>
            <person name="Miskei M."/>
            <person name="Molnar A.P."/>
            <person name="Mule G."/>
            <person name="Ngan C.Y."/>
            <person name="Orejas M."/>
            <person name="Orosz E."/>
            <person name="Ouedraogo J.P."/>
            <person name="Overkamp K.M."/>
            <person name="Park H.-S."/>
            <person name="Perrone G."/>
            <person name="Piumi F."/>
            <person name="Punt P.J."/>
            <person name="Ram A.F."/>
            <person name="Ramon A."/>
            <person name="Rauscher S."/>
            <person name="Record E."/>
            <person name="Riano-Pachon D.M."/>
            <person name="Robert V."/>
            <person name="Roehrig J."/>
            <person name="Ruller R."/>
            <person name="Salamov A."/>
            <person name="Salih N.S."/>
            <person name="Samson R.A."/>
            <person name="Sandor E."/>
            <person name="Sanguinetti M."/>
            <person name="Schuetze T."/>
            <person name="Sepcic K."/>
            <person name="Shelest E."/>
            <person name="Sherlock G."/>
            <person name="Sophianopoulou V."/>
            <person name="Squina F.M."/>
            <person name="Sun H."/>
            <person name="Susca A."/>
            <person name="Todd R.B."/>
            <person name="Tsang A."/>
            <person name="Unkles S.E."/>
            <person name="van de Wiele N."/>
            <person name="van Rossen-Uffink D."/>
            <person name="Oliveira J.V."/>
            <person name="Vesth T.C."/>
            <person name="Visser J."/>
            <person name="Yu J.-H."/>
            <person name="Zhou M."/>
            <person name="Andersen M.R."/>
            <person name="Archer D.B."/>
            <person name="Baker S.E."/>
            <person name="Benoit I."/>
            <person name="Brakhage A.A."/>
            <person name="Braus G.H."/>
            <person name="Fischer R."/>
            <person name="Frisvad J.C."/>
            <person name="Goldman G.H."/>
            <person name="Houbraken J."/>
            <person name="Oakley B."/>
            <person name="Pocsi I."/>
            <person name="Scazzocchio C."/>
            <person name="Seiboth B."/>
            <person name="vanKuyk P.A."/>
            <person name="Wortman J."/>
            <person name="Dyer P.S."/>
            <person name="Grigoriev I.V."/>
        </authorList>
    </citation>
    <scope>NUCLEOTIDE SEQUENCE [LARGE SCALE GENOMIC DNA]</scope>
    <source>
        <strain evidence="2">CBS 506.65</strain>
    </source>
</reference>
<dbReference type="EMBL" id="KV878337">
    <property type="protein sequence ID" value="OJJ49597.1"/>
    <property type="molecule type" value="Genomic_DNA"/>
</dbReference>
<dbReference type="RefSeq" id="XP_022584107.1">
    <property type="nucleotide sequence ID" value="XM_022721686.1"/>
</dbReference>
<accession>A0A1L9SR64</accession>
<dbReference type="GeneID" id="34608151"/>
<organism evidence="1 2">
    <name type="scientific">Penicilliopsis zonata CBS 506.65</name>
    <dbReference type="NCBI Taxonomy" id="1073090"/>
    <lineage>
        <taxon>Eukaryota</taxon>
        <taxon>Fungi</taxon>
        <taxon>Dikarya</taxon>
        <taxon>Ascomycota</taxon>
        <taxon>Pezizomycotina</taxon>
        <taxon>Eurotiomycetes</taxon>
        <taxon>Eurotiomycetidae</taxon>
        <taxon>Eurotiales</taxon>
        <taxon>Aspergillaceae</taxon>
        <taxon>Penicilliopsis</taxon>
    </lineage>
</organism>
<keyword evidence="2" id="KW-1185">Reference proteome</keyword>